<comment type="caution">
    <text evidence="2">The sequence shown here is derived from an EMBL/GenBank/DDBJ whole genome shotgun (WGS) entry which is preliminary data.</text>
</comment>
<dbReference type="HOGENOM" id="CLU_082045_0_0_9"/>
<reference evidence="2 3" key="1">
    <citation type="submission" date="2010-08" db="EMBL/GenBank/DDBJ databases">
        <authorList>
            <person name="Weinstock G."/>
            <person name="Sodergren E."/>
            <person name="Clifton S."/>
            <person name="Fulton L."/>
            <person name="Fulton B."/>
            <person name="Courtney L."/>
            <person name="Fronick C."/>
            <person name="Harrison M."/>
            <person name="Strong C."/>
            <person name="Farmer C."/>
            <person name="Delahaunty K."/>
            <person name="Markovic C."/>
            <person name="Hall O."/>
            <person name="Minx P."/>
            <person name="Tomlinson C."/>
            <person name="Mitreva M."/>
            <person name="Hou S."/>
            <person name="Chen J."/>
            <person name="Wollam A."/>
            <person name="Pepin K.H."/>
            <person name="Johnson M."/>
            <person name="Bhonagiri V."/>
            <person name="Zhang X."/>
            <person name="Suruliraj S."/>
            <person name="Warren W."/>
            <person name="Chinwalla A."/>
            <person name="Mardis E.R."/>
            <person name="Wilson R.K."/>
        </authorList>
    </citation>
    <scope>NUCLEOTIDE SEQUENCE [LARGE SCALE GENOMIC DNA]</scope>
    <source>
        <strain evidence="2 3">F0359</strain>
    </source>
</reference>
<name>E2Z9C1_9FIRM</name>
<proteinExistence type="predicted"/>
<keyword evidence="3" id="KW-1185">Reference proteome</keyword>
<dbReference type="OrthoDB" id="4827574at2"/>
<dbReference type="STRING" id="706434.HMPREF9429_00019"/>
<evidence type="ECO:0000313" key="3">
    <source>
        <dbReference type="Proteomes" id="UP000003195"/>
    </source>
</evidence>
<feature type="domain" description="Suppressor of fused-like" evidence="1">
    <location>
        <begin position="52"/>
        <end position="219"/>
    </location>
</feature>
<accession>E2Z9C1</accession>
<dbReference type="AlphaFoldDB" id="E2Z9C1"/>
<dbReference type="EMBL" id="AECS01000001">
    <property type="protein sequence ID" value="EFQ05100.1"/>
    <property type="molecule type" value="Genomic_DNA"/>
</dbReference>
<gene>
    <name evidence="2" type="ORF">HMPREF9429_00019</name>
</gene>
<dbReference type="eggNOG" id="COG0666">
    <property type="taxonomic scope" value="Bacteria"/>
</dbReference>
<protein>
    <recommendedName>
        <fullName evidence="1">Suppressor of fused-like domain-containing protein</fullName>
    </recommendedName>
</protein>
<organism evidence="2 3">
    <name type="scientific">Megasphaera micronuciformis F0359</name>
    <dbReference type="NCBI Taxonomy" id="706434"/>
    <lineage>
        <taxon>Bacteria</taxon>
        <taxon>Bacillati</taxon>
        <taxon>Bacillota</taxon>
        <taxon>Negativicutes</taxon>
        <taxon>Veillonellales</taxon>
        <taxon>Veillonellaceae</taxon>
        <taxon>Megasphaera</taxon>
    </lineage>
</organism>
<evidence type="ECO:0000313" key="2">
    <source>
        <dbReference type="EMBL" id="EFQ05100.1"/>
    </source>
</evidence>
<evidence type="ECO:0000259" key="1">
    <source>
        <dbReference type="Pfam" id="PF05076"/>
    </source>
</evidence>
<dbReference type="Pfam" id="PF05076">
    <property type="entry name" value="SUFU"/>
    <property type="match status" value="1"/>
</dbReference>
<dbReference type="InterPro" id="IPR020941">
    <property type="entry name" value="SUFU-like_domain"/>
</dbReference>
<dbReference type="RefSeq" id="WP_006940700.1">
    <property type="nucleotide sequence ID" value="NZ_GL538175.1"/>
</dbReference>
<dbReference type="Proteomes" id="UP000003195">
    <property type="component" value="Unassembled WGS sequence"/>
</dbReference>
<sequence length="232" mass="26153">MKSDVTAFLSRAGAVGKEMQNYGADIRNHFETLFTHRRMTVYESLPESRSFVDVTVLEPTEEEPFYFLYTSGMSRMSMASYPGSGGEESSLAELYLMIPAKEEMRTVGGIRPWPVRLLAELGAFPHMYGMWFSYGFYLPLARDCEYTSTQGTFSGALMIQFDGELGTVPTADGHRIQLFMPFPVYAEEAELYGSVGPDELTERILRYNGGTFLIDLKRPNAGLERHVGDLRK</sequence>